<organism evidence="1">
    <name type="scientific">Anguilla anguilla</name>
    <name type="common">European freshwater eel</name>
    <name type="synonym">Muraena anguilla</name>
    <dbReference type="NCBI Taxonomy" id="7936"/>
    <lineage>
        <taxon>Eukaryota</taxon>
        <taxon>Metazoa</taxon>
        <taxon>Chordata</taxon>
        <taxon>Craniata</taxon>
        <taxon>Vertebrata</taxon>
        <taxon>Euteleostomi</taxon>
        <taxon>Actinopterygii</taxon>
        <taxon>Neopterygii</taxon>
        <taxon>Teleostei</taxon>
        <taxon>Anguilliformes</taxon>
        <taxon>Anguillidae</taxon>
        <taxon>Anguilla</taxon>
    </lineage>
</organism>
<dbReference type="EMBL" id="GBXM01021707">
    <property type="protein sequence ID" value="JAH86870.1"/>
    <property type="molecule type" value="Transcribed_RNA"/>
</dbReference>
<proteinExistence type="predicted"/>
<evidence type="ECO:0000313" key="1">
    <source>
        <dbReference type="EMBL" id="JAH86870.1"/>
    </source>
</evidence>
<dbReference type="AlphaFoldDB" id="A0A0E9WBE1"/>
<accession>A0A0E9WBE1</accession>
<sequence>MIKLIFSSQCLCKRLKQGSQTPGLNFEIPGLMHITSNTLKSTLEALTGPLLKMVTYSYLQYALGMHDMEVMGLLSISNICLTSLANAHRDIGLPAFHYSTNAQ</sequence>
<protein>
    <submittedName>
        <fullName evidence="1">Uncharacterized protein</fullName>
    </submittedName>
</protein>
<reference evidence="1" key="2">
    <citation type="journal article" date="2015" name="Fish Shellfish Immunol.">
        <title>Early steps in the European eel (Anguilla anguilla)-Vibrio vulnificus interaction in the gills: Role of the RtxA13 toxin.</title>
        <authorList>
            <person name="Callol A."/>
            <person name="Pajuelo D."/>
            <person name="Ebbesson L."/>
            <person name="Teles M."/>
            <person name="MacKenzie S."/>
            <person name="Amaro C."/>
        </authorList>
    </citation>
    <scope>NUCLEOTIDE SEQUENCE</scope>
</reference>
<name>A0A0E9WBE1_ANGAN</name>
<reference evidence="1" key="1">
    <citation type="submission" date="2014-11" db="EMBL/GenBank/DDBJ databases">
        <authorList>
            <person name="Amaro Gonzalez C."/>
        </authorList>
    </citation>
    <scope>NUCLEOTIDE SEQUENCE</scope>
</reference>